<sequence length="214" mass="24444">MDFLDPDLHAYAEAHTTPETPLLHRLNRETHLNVMKPRMLSGHLQGRTLAMFSQMMCPRRILEIGTYTGYSALCLAEGLAEDGVLHTIDVNDELEDMVRKYIAEAGLEEKIQLHIGQAAEVIPTLNEVWDLVFIDADKKSNGLYFDMIIDRVRPGGFILTDNVLWSGKVVEKFRPKLDKDTELVLEFNRKVHEDPRVENLLLPIRDGILVARKK</sequence>
<gene>
    <name evidence="4" type="ORF">FOA19_02075</name>
</gene>
<comment type="caution">
    <text evidence="4">The sequence shown here is derived from an EMBL/GenBank/DDBJ whole genome shotgun (WGS) entry which is preliminary data.</text>
</comment>
<dbReference type="SUPFAM" id="SSF53335">
    <property type="entry name" value="S-adenosyl-L-methionine-dependent methyltransferases"/>
    <property type="match status" value="1"/>
</dbReference>
<dbReference type="Gene3D" id="3.40.50.150">
    <property type="entry name" value="Vaccinia Virus protein VP39"/>
    <property type="match status" value="1"/>
</dbReference>
<dbReference type="InterPro" id="IPR029063">
    <property type="entry name" value="SAM-dependent_MTases_sf"/>
</dbReference>
<dbReference type="Proteomes" id="UP000324133">
    <property type="component" value="Unassembled WGS sequence"/>
</dbReference>
<dbReference type="GO" id="GO:0008757">
    <property type="term" value="F:S-adenosylmethionine-dependent methyltransferase activity"/>
    <property type="evidence" value="ECO:0007669"/>
    <property type="project" value="TreeGrafter"/>
</dbReference>
<dbReference type="PROSITE" id="PS51682">
    <property type="entry name" value="SAM_OMT_I"/>
    <property type="match status" value="1"/>
</dbReference>
<accession>A0A5B6TSN6</accession>
<dbReference type="InterPro" id="IPR050362">
    <property type="entry name" value="Cation-dep_OMT"/>
</dbReference>
<dbReference type="GO" id="GO:0008171">
    <property type="term" value="F:O-methyltransferase activity"/>
    <property type="evidence" value="ECO:0007669"/>
    <property type="project" value="InterPro"/>
</dbReference>
<evidence type="ECO:0000313" key="5">
    <source>
        <dbReference type="Proteomes" id="UP000324133"/>
    </source>
</evidence>
<dbReference type="Pfam" id="PF01596">
    <property type="entry name" value="Methyltransf_3"/>
    <property type="match status" value="1"/>
</dbReference>
<dbReference type="PANTHER" id="PTHR10509:SF14">
    <property type="entry name" value="CAFFEOYL-COA O-METHYLTRANSFERASE 3-RELATED"/>
    <property type="match status" value="1"/>
</dbReference>
<evidence type="ECO:0000256" key="1">
    <source>
        <dbReference type="ARBA" id="ARBA00022603"/>
    </source>
</evidence>
<protein>
    <submittedName>
        <fullName evidence="4">O-methyltransferase</fullName>
    </submittedName>
</protein>
<keyword evidence="2 4" id="KW-0808">Transferase</keyword>
<dbReference type="InterPro" id="IPR002935">
    <property type="entry name" value="SAM_O-MeTrfase"/>
</dbReference>
<evidence type="ECO:0000256" key="3">
    <source>
        <dbReference type="ARBA" id="ARBA00022691"/>
    </source>
</evidence>
<evidence type="ECO:0000313" key="4">
    <source>
        <dbReference type="EMBL" id="KAA3439498.1"/>
    </source>
</evidence>
<dbReference type="EMBL" id="VKKY01000001">
    <property type="protein sequence ID" value="KAA3439498.1"/>
    <property type="molecule type" value="Genomic_DNA"/>
</dbReference>
<dbReference type="OrthoDB" id="9799672at2"/>
<dbReference type="CDD" id="cd02440">
    <property type="entry name" value="AdoMet_MTases"/>
    <property type="match status" value="1"/>
</dbReference>
<dbReference type="AlphaFoldDB" id="A0A5B6TSN6"/>
<keyword evidence="3" id="KW-0949">S-adenosyl-L-methionine</keyword>
<reference evidence="4 5" key="1">
    <citation type="submission" date="2019-07" db="EMBL/GenBank/DDBJ databases">
        <title>Rufibacter sp. nov., isolated from lake sediment.</title>
        <authorList>
            <person name="Qu J.-H."/>
        </authorList>
    </citation>
    <scope>NUCLEOTIDE SEQUENCE [LARGE SCALE GENOMIC DNA]</scope>
    <source>
        <strain evidence="4 5">NBS58-1</strain>
    </source>
</reference>
<dbReference type="GO" id="GO:0032259">
    <property type="term" value="P:methylation"/>
    <property type="evidence" value="ECO:0007669"/>
    <property type="project" value="UniProtKB-KW"/>
</dbReference>
<keyword evidence="1 4" id="KW-0489">Methyltransferase</keyword>
<evidence type="ECO:0000256" key="2">
    <source>
        <dbReference type="ARBA" id="ARBA00022679"/>
    </source>
</evidence>
<keyword evidence="5" id="KW-1185">Reference proteome</keyword>
<dbReference type="RefSeq" id="WP_149089141.1">
    <property type="nucleotide sequence ID" value="NZ_VKKY01000001.1"/>
</dbReference>
<name>A0A5B6TSN6_9BACT</name>
<dbReference type="PANTHER" id="PTHR10509">
    <property type="entry name" value="O-METHYLTRANSFERASE-RELATED"/>
    <property type="match status" value="1"/>
</dbReference>
<organism evidence="4 5">
    <name type="scientific">Rufibacter hautae</name>
    <dbReference type="NCBI Taxonomy" id="2595005"/>
    <lineage>
        <taxon>Bacteria</taxon>
        <taxon>Pseudomonadati</taxon>
        <taxon>Bacteroidota</taxon>
        <taxon>Cytophagia</taxon>
        <taxon>Cytophagales</taxon>
        <taxon>Hymenobacteraceae</taxon>
        <taxon>Rufibacter</taxon>
    </lineage>
</organism>
<proteinExistence type="predicted"/>